<keyword evidence="2 6" id="KW-0812">Transmembrane</keyword>
<evidence type="ECO:0000256" key="6">
    <source>
        <dbReference type="RuleBase" id="RU361157"/>
    </source>
</evidence>
<accession>A0A2V1HWR9</accession>
<reference evidence="8 9" key="1">
    <citation type="submission" date="2018-05" db="EMBL/GenBank/DDBJ databases">
        <title>Amnibacterium sp. M8JJ-5, whole genome shotgun sequence.</title>
        <authorList>
            <person name="Tuo L."/>
        </authorList>
    </citation>
    <scope>NUCLEOTIDE SEQUENCE [LARGE SCALE GENOMIC DNA]</scope>
    <source>
        <strain evidence="8 9">M8JJ-5</strain>
    </source>
</reference>
<dbReference type="EMBL" id="QEOP01000001">
    <property type="protein sequence ID" value="PVZ95630.1"/>
    <property type="molecule type" value="Genomic_DNA"/>
</dbReference>
<organism evidence="8 9">
    <name type="scientific">Amnibacterium flavum</name>
    <dbReference type="NCBI Taxonomy" id="2173173"/>
    <lineage>
        <taxon>Bacteria</taxon>
        <taxon>Bacillati</taxon>
        <taxon>Actinomycetota</taxon>
        <taxon>Actinomycetes</taxon>
        <taxon>Micrococcales</taxon>
        <taxon>Microbacteriaceae</taxon>
        <taxon>Amnibacterium</taxon>
    </lineage>
</organism>
<proteinExistence type="inferred from homology"/>
<sequence>MTTTPTASAVTTATGKRRSSFWHDTFVIFRRQFRLAVRNPAWVIIGLLQPVLYLVLFGPLLEPLAGAIGAENAYTFFVPGLLVQLGIFGAFFAGFSLISEWRSGVVEAERVTPASRTALLVGRVLRDVVQLFVQGVVLIVLSFAFGLRASPGGLLLGLLIVVLLGVACASASNALALTTKSEDVMAPLINSIALPVLLLSGILLPISARSGAPDWLVTLSDFMPTKYIVNAVRDAFASDFTTANVLWGVLWTIGLTALAVWAGTRTFRRENS</sequence>
<evidence type="ECO:0000256" key="2">
    <source>
        <dbReference type="ARBA" id="ARBA00022692"/>
    </source>
</evidence>
<evidence type="ECO:0000256" key="3">
    <source>
        <dbReference type="ARBA" id="ARBA00022989"/>
    </source>
</evidence>
<dbReference type="GO" id="GO:0046677">
    <property type="term" value="P:response to antibiotic"/>
    <property type="evidence" value="ECO:0007669"/>
    <property type="project" value="UniProtKB-KW"/>
</dbReference>
<feature type="transmembrane region" description="Helical" evidence="6">
    <location>
        <begin position="128"/>
        <end position="147"/>
    </location>
</feature>
<dbReference type="InterPro" id="IPR000412">
    <property type="entry name" value="ABC_2_transport"/>
</dbReference>
<evidence type="ECO:0000313" key="9">
    <source>
        <dbReference type="Proteomes" id="UP000244893"/>
    </source>
</evidence>
<feature type="transmembrane region" description="Helical" evidence="6">
    <location>
        <begin position="245"/>
        <end position="264"/>
    </location>
</feature>
<comment type="caution">
    <text evidence="8">The sequence shown here is derived from an EMBL/GenBank/DDBJ whole genome shotgun (WGS) entry which is preliminary data.</text>
</comment>
<dbReference type="RefSeq" id="WP_116755365.1">
    <property type="nucleotide sequence ID" value="NZ_JBHUEX010000001.1"/>
</dbReference>
<keyword evidence="6" id="KW-1003">Cell membrane</keyword>
<gene>
    <name evidence="8" type="ORF">DDQ50_03860</name>
</gene>
<feature type="transmembrane region" description="Helical" evidence="6">
    <location>
        <begin position="153"/>
        <end position="176"/>
    </location>
</feature>
<dbReference type="PANTHER" id="PTHR43229:SF2">
    <property type="entry name" value="NODULATION PROTEIN J"/>
    <property type="match status" value="1"/>
</dbReference>
<protein>
    <recommendedName>
        <fullName evidence="6">Transport permease protein</fullName>
    </recommendedName>
</protein>
<dbReference type="GO" id="GO:0140359">
    <property type="term" value="F:ABC-type transporter activity"/>
    <property type="evidence" value="ECO:0007669"/>
    <property type="project" value="InterPro"/>
</dbReference>
<dbReference type="InterPro" id="IPR047817">
    <property type="entry name" value="ABC2_TM_bact-type"/>
</dbReference>
<evidence type="ECO:0000256" key="4">
    <source>
        <dbReference type="ARBA" id="ARBA00023136"/>
    </source>
</evidence>
<comment type="similarity">
    <text evidence="6">Belongs to the ABC-2 integral membrane protein family.</text>
</comment>
<evidence type="ECO:0000256" key="5">
    <source>
        <dbReference type="ARBA" id="ARBA00023251"/>
    </source>
</evidence>
<keyword evidence="9" id="KW-1185">Reference proteome</keyword>
<name>A0A2V1HWR9_9MICO</name>
<feature type="transmembrane region" description="Helical" evidence="6">
    <location>
        <begin position="188"/>
        <end position="208"/>
    </location>
</feature>
<evidence type="ECO:0000259" key="7">
    <source>
        <dbReference type="PROSITE" id="PS51012"/>
    </source>
</evidence>
<evidence type="ECO:0000313" key="8">
    <source>
        <dbReference type="EMBL" id="PVZ95630.1"/>
    </source>
</evidence>
<keyword evidence="6" id="KW-0813">Transport</keyword>
<comment type="subcellular location">
    <subcellularLocation>
        <location evidence="6">Cell membrane</location>
        <topology evidence="6">Multi-pass membrane protein</topology>
    </subcellularLocation>
    <subcellularLocation>
        <location evidence="1">Membrane</location>
        <topology evidence="1">Multi-pass membrane protein</topology>
    </subcellularLocation>
</comment>
<dbReference type="InterPro" id="IPR051784">
    <property type="entry name" value="Nod_factor_ABC_transporter"/>
</dbReference>
<dbReference type="OrthoDB" id="9255971at2"/>
<dbReference type="Proteomes" id="UP000244893">
    <property type="component" value="Unassembled WGS sequence"/>
</dbReference>
<dbReference type="PIRSF" id="PIRSF006648">
    <property type="entry name" value="DrrB"/>
    <property type="match status" value="1"/>
</dbReference>
<dbReference type="PROSITE" id="PS51012">
    <property type="entry name" value="ABC_TM2"/>
    <property type="match status" value="1"/>
</dbReference>
<feature type="transmembrane region" description="Helical" evidence="6">
    <location>
        <begin position="73"/>
        <end position="98"/>
    </location>
</feature>
<keyword evidence="4 6" id="KW-0472">Membrane</keyword>
<dbReference type="Pfam" id="PF01061">
    <property type="entry name" value="ABC2_membrane"/>
    <property type="match status" value="1"/>
</dbReference>
<dbReference type="AlphaFoldDB" id="A0A2V1HWR9"/>
<keyword evidence="3 6" id="KW-1133">Transmembrane helix</keyword>
<feature type="transmembrane region" description="Helical" evidence="6">
    <location>
        <begin position="40"/>
        <end position="61"/>
    </location>
</feature>
<dbReference type="GO" id="GO:0043190">
    <property type="term" value="C:ATP-binding cassette (ABC) transporter complex"/>
    <property type="evidence" value="ECO:0007669"/>
    <property type="project" value="InterPro"/>
</dbReference>
<evidence type="ECO:0000256" key="1">
    <source>
        <dbReference type="ARBA" id="ARBA00004141"/>
    </source>
</evidence>
<dbReference type="InterPro" id="IPR013525">
    <property type="entry name" value="ABC2_TM"/>
</dbReference>
<keyword evidence="5" id="KW-0046">Antibiotic resistance</keyword>
<dbReference type="PANTHER" id="PTHR43229">
    <property type="entry name" value="NODULATION PROTEIN J"/>
    <property type="match status" value="1"/>
</dbReference>
<feature type="domain" description="ABC transmembrane type-2" evidence="7">
    <location>
        <begin position="41"/>
        <end position="270"/>
    </location>
</feature>